<sequence>MDNRVDFATDDPERAHEVLSRIYTGYRFRMHHVQRRFSYRQQSVRAGPITLSRVRYTMDVTVQFRTTDSFIFVVLADGLLETRDGRDTAVTRPGDVLLHRPGRALTNLCSDFDMHGLTLDAAVVAETAAARTGTDRAGFRFDAMTPVSRDQALYWRHTMAYLYNLFTADAEPLHNPLAVSAATDLAATAALVTFPNTAMAAPHRPATGPAPPAAVRRAVSFIETHLAEPLTATRIADAARITPRALQAAFRRHLDTTPMAYLRRTRLDRAHHDLLAADPTDGATVTAIAHRWGYLDLSRFAADYRSAYGHSPRTTLLH</sequence>
<dbReference type="Pfam" id="PF14525">
    <property type="entry name" value="AraC_binding_2"/>
    <property type="match status" value="1"/>
</dbReference>
<dbReference type="PANTHER" id="PTHR46796:SF12">
    <property type="entry name" value="HTH-TYPE DNA-BINDING TRANSCRIPTIONAL ACTIVATOR EUTR"/>
    <property type="match status" value="1"/>
</dbReference>
<evidence type="ECO:0000256" key="3">
    <source>
        <dbReference type="ARBA" id="ARBA00023163"/>
    </source>
</evidence>
<keyword evidence="1" id="KW-0805">Transcription regulation</keyword>
<gene>
    <name evidence="5" type="ORF">JKJ07_48930</name>
</gene>
<dbReference type="PANTHER" id="PTHR46796">
    <property type="entry name" value="HTH-TYPE TRANSCRIPTIONAL ACTIVATOR RHAS-RELATED"/>
    <property type="match status" value="1"/>
</dbReference>
<dbReference type="EMBL" id="JAENHO010000028">
    <property type="protein sequence ID" value="MBL7262221.1"/>
    <property type="molecule type" value="Genomic_DNA"/>
</dbReference>
<dbReference type="InterPro" id="IPR009057">
    <property type="entry name" value="Homeodomain-like_sf"/>
</dbReference>
<dbReference type="SMART" id="SM00342">
    <property type="entry name" value="HTH_ARAC"/>
    <property type="match status" value="1"/>
</dbReference>
<protein>
    <submittedName>
        <fullName evidence="5">AraC family transcriptional regulator</fullName>
    </submittedName>
</protein>
<dbReference type="RefSeq" id="WP_203078763.1">
    <property type="nucleotide sequence ID" value="NZ_JAENHO010000028.1"/>
</dbReference>
<comment type="caution">
    <text evidence="5">The sequence shown here is derived from an EMBL/GenBank/DDBJ whole genome shotgun (WGS) entry which is preliminary data.</text>
</comment>
<keyword evidence="2" id="KW-0238">DNA-binding</keyword>
<proteinExistence type="predicted"/>
<dbReference type="PROSITE" id="PS01124">
    <property type="entry name" value="HTH_ARAC_FAMILY_2"/>
    <property type="match status" value="1"/>
</dbReference>
<dbReference type="InterPro" id="IPR018060">
    <property type="entry name" value="HTH_AraC"/>
</dbReference>
<organism evidence="5 6">
    <name type="scientific">Paractinoplanes lichenicola</name>
    <dbReference type="NCBI Taxonomy" id="2802976"/>
    <lineage>
        <taxon>Bacteria</taxon>
        <taxon>Bacillati</taxon>
        <taxon>Actinomycetota</taxon>
        <taxon>Actinomycetes</taxon>
        <taxon>Micromonosporales</taxon>
        <taxon>Micromonosporaceae</taxon>
        <taxon>Paractinoplanes</taxon>
    </lineage>
</organism>
<evidence type="ECO:0000256" key="2">
    <source>
        <dbReference type="ARBA" id="ARBA00023125"/>
    </source>
</evidence>
<keyword evidence="3" id="KW-0804">Transcription</keyword>
<dbReference type="Pfam" id="PF12833">
    <property type="entry name" value="HTH_18"/>
    <property type="match status" value="1"/>
</dbReference>
<keyword evidence="6" id="KW-1185">Reference proteome</keyword>
<feature type="domain" description="HTH araC/xylS-type" evidence="4">
    <location>
        <begin position="216"/>
        <end position="318"/>
    </location>
</feature>
<name>A0ABS1W662_9ACTN</name>
<dbReference type="Gene3D" id="1.10.10.60">
    <property type="entry name" value="Homeodomain-like"/>
    <property type="match status" value="1"/>
</dbReference>
<accession>A0ABS1W662</accession>
<evidence type="ECO:0000259" key="4">
    <source>
        <dbReference type="PROSITE" id="PS01124"/>
    </source>
</evidence>
<dbReference type="InterPro" id="IPR035418">
    <property type="entry name" value="AraC-bd_2"/>
</dbReference>
<dbReference type="InterPro" id="IPR050204">
    <property type="entry name" value="AraC_XylS_family_regulators"/>
</dbReference>
<reference evidence="5 6" key="1">
    <citation type="submission" date="2021-01" db="EMBL/GenBank/DDBJ databases">
        <title>Actinoplanes sp. nov. LDG1-01 isolated from lichen.</title>
        <authorList>
            <person name="Saeng-In P."/>
            <person name="Phongsopitanun W."/>
            <person name="Kanchanasin P."/>
            <person name="Yuki M."/>
            <person name="Kudo T."/>
            <person name="Ohkuma M."/>
            <person name="Tanasupawat S."/>
        </authorList>
    </citation>
    <scope>NUCLEOTIDE SEQUENCE [LARGE SCALE GENOMIC DNA]</scope>
    <source>
        <strain evidence="5 6">LDG1-01</strain>
    </source>
</reference>
<evidence type="ECO:0000256" key="1">
    <source>
        <dbReference type="ARBA" id="ARBA00023015"/>
    </source>
</evidence>
<evidence type="ECO:0000313" key="5">
    <source>
        <dbReference type="EMBL" id="MBL7262221.1"/>
    </source>
</evidence>
<dbReference type="Proteomes" id="UP000598996">
    <property type="component" value="Unassembled WGS sequence"/>
</dbReference>
<dbReference type="SUPFAM" id="SSF46689">
    <property type="entry name" value="Homeodomain-like"/>
    <property type="match status" value="2"/>
</dbReference>
<evidence type="ECO:0000313" key="6">
    <source>
        <dbReference type="Proteomes" id="UP000598996"/>
    </source>
</evidence>